<feature type="region of interest" description="Disordered" evidence="4">
    <location>
        <begin position="717"/>
        <end position="736"/>
    </location>
</feature>
<dbReference type="PANTHER" id="PTHR23240:SF8">
    <property type="entry name" value="PROTEIN ARTEMIS"/>
    <property type="match status" value="1"/>
</dbReference>
<name>A0A8T9C1L3_9HELO</name>
<dbReference type="Proteomes" id="UP000469558">
    <property type="component" value="Unassembled WGS sequence"/>
</dbReference>
<feature type="compositionally biased region" description="Acidic residues" evidence="4">
    <location>
        <begin position="833"/>
        <end position="845"/>
    </location>
</feature>
<dbReference type="PANTHER" id="PTHR23240">
    <property type="entry name" value="DNA CROSS-LINK REPAIR PROTEIN PSO2/SNM1-RELATED"/>
    <property type="match status" value="1"/>
</dbReference>
<feature type="region of interest" description="Disordered" evidence="4">
    <location>
        <begin position="812"/>
        <end position="850"/>
    </location>
</feature>
<evidence type="ECO:0000259" key="5">
    <source>
        <dbReference type="SMART" id="SM00849"/>
    </source>
</evidence>
<evidence type="ECO:0000256" key="2">
    <source>
        <dbReference type="ARBA" id="ARBA00022801"/>
    </source>
</evidence>
<reference evidence="6 7" key="1">
    <citation type="submission" date="2018-05" db="EMBL/GenBank/DDBJ databases">
        <title>Genome sequencing and assembly of the regulated plant pathogen Lachnellula willkommii and related sister species for the development of diagnostic species identification markers.</title>
        <authorList>
            <person name="Giroux E."/>
            <person name="Bilodeau G."/>
        </authorList>
    </citation>
    <scope>NUCLEOTIDE SEQUENCE [LARGE SCALE GENOMIC DNA]</scope>
    <source>
        <strain evidence="6 7">CBS 268.59</strain>
    </source>
</reference>
<dbReference type="OrthoDB" id="5561659at2759"/>
<feature type="region of interest" description="Disordered" evidence="4">
    <location>
        <begin position="611"/>
        <end position="635"/>
    </location>
</feature>
<feature type="compositionally biased region" description="Low complexity" evidence="4">
    <location>
        <begin position="518"/>
        <end position="537"/>
    </location>
</feature>
<dbReference type="GO" id="GO:0035312">
    <property type="term" value="F:5'-3' DNA exonuclease activity"/>
    <property type="evidence" value="ECO:0007669"/>
    <property type="project" value="TreeGrafter"/>
</dbReference>
<comment type="caution">
    <text evidence="6">The sequence shown here is derived from an EMBL/GenBank/DDBJ whole genome shotgun (WGS) entry which is preliminary data.</text>
</comment>
<feature type="domain" description="Metallo-beta-lactamase" evidence="5">
    <location>
        <begin position="23"/>
        <end position="199"/>
    </location>
</feature>
<evidence type="ECO:0000313" key="7">
    <source>
        <dbReference type="Proteomes" id="UP000469558"/>
    </source>
</evidence>
<keyword evidence="3" id="KW-0269">Exonuclease</keyword>
<dbReference type="GO" id="GO:0003684">
    <property type="term" value="F:damaged DNA binding"/>
    <property type="evidence" value="ECO:0007669"/>
    <property type="project" value="TreeGrafter"/>
</dbReference>
<dbReference type="GO" id="GO:0000723">
    <property type="term" value="P:telomere maintenance"/>
    <property type="evidence" value="ECO:0007669"/>
    <property type="project" value="TreeGrafter"/>
</dbReference>
<accession>A0A8T9C1L3</accession>
<dbReference type="EMBL" id="QGMK01000908">
    <property type="protein sequence ID" value="TVY75938.1"/>
    <property type="molecule type" value="Genomic_DNA"/>
</dbReference>
<dbReference type="AlphaFoldDB" id="A0A8T9C1L3"/>
<dbReference type="InterPro" id="IPR001279">
    <property type="entry name" value="Metallo-B-lactamas"/>
</dbReference>
<proteinExistence type="predicted"/>
<feature type="compositionally biased region" description="Basic and acidic residues" evidence="4">
    <location>
        <begin position="506"/>
        <end position="517"/>
    </location>
</feature>
<dbReference type="Pfam" id="PF23023">
    <property type="entry name" value="Anti-Pycsar_Apyc1"/>
    <property type="match status" value="1"/>
</dbReference>
<dbReference type="GO" id="GO:0036297">
    <property type="term" value="P:interstrand cross-link repair"/>
    <property type="evidence" value="ECO:0007669"/>
    <property type="project" value="TreeGrafter"/>
</dbReference>
<gene>
    <name evidence="6" type="primary">Dclre1c</name>
    <name evidence="6" type="ORF">LSUE1_G006442</name>
</gene>
<dbReference type="GO" id="GO:0006303">
    <property type="term" value="P:double-strand break repair via nonhomologous end joining"/>
    <property type="evidence" value="ECO:0007669"/>
    <property type="project" value="TreeGrafter"/>
</dbReference>
<evidence type="ECO:0000256" key="3">
    <source>
        <dbReference type="ARBA" id="ARBA00022839"/>
    </source>
</evidence>
<feature type="region of interest" description="Disordered" evidence="4">
    <location>
        <begin position="555"/>
        <end position="587"/>
    </location>
</feature>
<keyword evidence="7" id="KW-1185">Reference proteome</keyword>
<feature type="compositionally biased region" description="Polar residues" evidence="4">
    <location>
        <begin position="559"/>
        <end position="584"/>
    </location>
</feature>
<dbReference type="InterPro" id="IPR036866">
    <property type="entry name" value="RibonucZ/Hydroxyglut_hydro"/>
</dbReference>
<protein>
    <submittedName>
        <fullName evidence="6">Protein artemis</fullName>
    </submittedName>
</protein>
<keyword evidence="1" id="KW-0540">Nuclease</keyword>
<dbReference type="Gene3D" id="3.60.15.10">
    <property type="entry name" value="Ribonuclease Z/Hydroxyacylglutathione hydrolase-like"/>
    <property type="match status" value="1"/>
</dbReference>
<feature type="region of interest" description="Disordered" evidence="4">
    <location>
        <begin position="506"/>
        <end position="541"/>
    </location>
</feature>
<feature type="region of interest" description="Disordered" evidence="4">
    <location>
        <begin position="1056"/>
        <end position="1077"/>
    </location>
</feature>
<evidence type="ECO:0000256" key="4">
    <source>
        <dbReference type="SAM" id="MobiDB-lite"/>
    </source>
</evidence>
<keyword evidence="2" id="KW-0378">Hydrolase</keyword>
<dbReference type="SUPFAM" id="SSF56281">
    <property type="entry name" value="Metallo-hydrolase/oxidoreductase"/>
    <property type="match status" value="1"/>
</dbReference>
<dbReference type="SMART" id="SM00849">
    <property type="entry name" value="Lactamase_B"/>
    <property type="match status" value="1"/>
</dbReference>
<organism evidence="6 7">
    <name type="scientific">Lachnellula suecica</name>
    <dbReference type="NCBI Taxonomy" id="602035"/>
    <lineage>
        <taxon>Eukaryota</taxon>
        <taxon>Fungi</taxon>
        <taxon>Dikarya</taxon>
        <taxon>Ascomycota</taxon>
        <taxon>Pezizomycotina</taxon>
        <taxon>Leotiomycetes</taxon>
        <taxon>Helotiales</taxon>
        <taxon>Lachnaceae</taxon>
        <taxon>Lachnellula</taxon>
    </lineage>
</organism>
<sequence>MSTFGGVMAEFPDIRGPYSSPSYLSSLLTASVDYFRKIPGQRPPLKCFLSHVHSDHLAGLEDFKASFVYCSAATKELLIRLERSTNRINFENGVLESRKRTYRSLETRLKTIPLETPTRIELEPGNEIQVTLFDANHCTGAVMFLFEGDGKAVLYTGDIRSEPWFVNNLTRNPFLIEYTSGIKTLDCIYLDTSNTKPGHFPSKAEGLRELIQKVSKYPADTVFHFAAWTFGYEEVWMALSRTLKSKIHVDKYKLRLYQSLRGSTDKKDNTLPSGPFISHEGPVLTGYTCGNTPQEGCLTDDPTVRIHSCTKGVPCPAINEDIVWIRPIVTRAMNGDEVAEIGVGGGGQDLAQESELELDNESIAHILSEIDASEVLGRDDLKFRFLIGIQSLGRAFSTEHAADFLSGDNVSVLELIKAIENEVAEKQSLGTGGTFEEGVLSQVITFPYSRHSSYPELCDLVRIFKPKDVYQCTVNEQTWSEESSVRKLFGHECSAKIFRHDAEIREKRAKQAEKPSKPTDSSQQTQTTASSPPSQSQGLAVSRFTGGYNFNALSRRDTLSSSQPLPTRTPPRNITASSPGSASQGVRRKLILDELEEASPKRRKLRSLWFSDGASSPVPEKENVDPSLAPDSPTLVGEQSVVFTGADLMADKKQNLGIKKSREPSHGDTLSSLPEGIDREDVITLRAVYPHLTMHAARNALVASHGNFRKAVRLVGGEDVSDDSPPPSSVSEAPIKNNSIGVNTFTRHIELLLRGEDLQEEPEILGPLAEAVITEEATKVREELPHITMLAARNALIASHGNIQEAILLLGGENPSDEPEIPDQPEIPHEPEVPDDPDVPDEGEVPDPLSDISIKENIDRIRRTLPHVAMLAARNALISCHGQLYEAILLLGGEDLRDEMIDISDDDLEIAEPAEDTPNDSEADTDVEMVVTSQAAEQLLISAGYEHQNDDTESAPESEYGMDYDSSSVFYDLEDEVARCKDCGHEVWSLLSGCTRCSDEDPSAVIYDPKAGPTPGVWFLEQRGEPYLDEDSSAYDSQDEQDDKNFLEEYEVNSFIDDASQEDAESEHGSPNDEEVDWEARCRSLAAVTSGPEVLSAEV</sequence>
<evidence type="ECO:0000313" key="6">
    <source>
        <dbReference type="EMBL" id="TVY75938.1"/>
    </source>
</evidence>
<evidence type="ECO:0000256" key="1">
    <source>
        <dbReference type="ARBA" id="ARBA00022722"/>
    </source>
</evidence>